<name>W9H2L9_9PROT</name>
<evidence type="ECO:0000313" key="3">
    <source>
        <dbReference type="Proteomes" id="UP000019486"/>
    </source>
</evidence>
<evidence type="ECO:0000256" key="1">
    <source>
        <dbReference type="SAM" id="Phobius"/>
    </source>
</evidence>
<dbReference type="AlphaFoldDB" id="W9H2L9"/>
<dbReference type="STRING" id="1385369.N825_08570"/>
<reference evidence="2 3" key="1">
    <citation type="submission" date="2013-08" db="EMBL/GenBank/DDBJ databases">
        <title>The genome sequence of Skermanella stibiiresistens.</title>
        <authorList>
            <person name="Zhu W."/>
            <person name="Wang G."/>
        </authorList>
    </citation>
    <scope>NUCLEOTIDE SEQUENCE [LARGE SCALE GENOMIC DNA]</scope>
    <source>
        <strain evidence="2 3">SB22</strain>
    </source>
</reference>
<organism evidence="2 3">
    <name type="scientific">Skermanella stibiiresistens SB22</name>
    <dbReference type="NCBI Taxonomy" id="1385369"/>
    <lineage>
        <taxon>Bacteria</taxon>
        <taxon>Pseudomonadati</taxon>
        <taxon>Pseudomonadota</taxon>
        <taxon>Alphaproteobacteria</taxon>
        <taxon>Rhodospirillales</taxon>
        <taxon>Azospirillaceae</taxon>
        <taxon>Skermanella</taxon>
    </lineage>
</organism>
<keyword evidence="1" id="KW-0812">Transmembrane</keyword>
<keyword evidence="3" id="KW-1185">Reference proteome</keyword>
<sequence>MESKGAHVREWSIVAAAVLAMVGLLIMMLATALTVVTGA</sequence>
<accession>W9H2L9</accession>
<keyword evidence="1" id="KW-1133">Transmembrane helix</keyword>
<gene>
    <name evidence="2" type="ORF">N825_08570</name>
</gene>
<keyword evidence="1" id="KW-0472">Membrane</keyword>
<dbReference type="EMBL" id="AVFL01000014">
    <property type="protein sequence ID" value="EWY39046.1"/>
    <property type="molecule type" value="Genomic_DNA"/>
</dbReference>
<feature type="transmembrane region" description="Helical" evidence="1">
    <location>
        <begin position="12"/>
        <end position="36"/>
    </location>
</feature>
<proteinExistence type="predicted"/>
<evidence type="ECO:0000313" key="2">
    <source>
        <dbReference type="EMBL" id="EWY39046.1"/>
    </source>
</evidence>
<protein>
    <submittedName>
        <fullName evidence="2">Uncharacterized protein</fullName>
    </submittedName>
</protein>
<dbReference type="Proteomes" id="UP000019486">
    <property type="component" value="Unassembled WGS sequence"/>
</dbReference>
<comment type="caution">
    <text evidence="2">The sequence shown here is derived from an EMBL/GenBank/DDBJ whole genome shotgun (WGS) entry which is preliminary data.</text>
</comment>